<dbReference type="Pfam" id="PF13834">
    <property type="entry name" value="DUF4193"/>
    <property type="match status" value="1"/>
</dbReference>
<keyword evidence="3" id="KW-1185">Reference proteome</keyword>
<evidence type="ECO:0000256" key="1">
    <source>
        <dbReference type="SAM" id="MobiDB-lite"/>
    </source>
</evidence>
<sequence>MATDYDEARPDVAEASEKTLQDVQKMDAPTAKSVSAELEENDFADGLELPGAIVDEELSINVIPPGNDEFVCGECFTIRHRSQAEKHTKQGIICRDCVHMH</sequence>
<dbReference type="Proteomes" id="UP000229263">
    <property type="component" value="Unassembled WGS sequence"/>
</dbReference>
<feature type="region of interest" description="Disordered" evidence="1">
    <location>
        <begin position="1"/>
        <end position="26"/>
    </location>
</feature>
<organism evidence="2 3">
    <name type="scientific">Glutamicibacter mysorens</name>
    <dbReference type="NCBI Taxonomy" id="257984"/>
    <lineage>
        <taxon>Bacteria</taxon>
        <taxon>Bacillati</taxon>
        <taxon>Actinomycetota</taxon>
        <taxon>Actinomycetes</taxon>
        <taxon>Micrococcales</taxon>
        <taxon>Micrococcaceae</taxon>
        <taxon>Glutamicibacter</taxon>
    </lineage>
</organism>
<evidence type="ECO:0000313" key="3">
    <source>
        <dbReference type="Proteomes" id="UP000229263"/>
    </source>
</evidence>
<protein>
    <submittedName>
        <fullName evidence="2">Uncharacterized protein DUF4193</fullName>
    </submittedName>
</protein>
<dbReference type="EMBL" id="PGEY01000001">
    <property type="protein sequence ID" value="PJJ42987.1"/>
    <property type="molecule type" value="Genomic_DNA"/>
</dbReference>
<gene>
    <name evidence="2" type="ORF">ATK23_0155</name>
</gene>
<feature type="compositionally biased region" description="Basic and acidic residues" evidence="1">
    <location>
        <begin position="1"/>
        <end position="20"/>
    </location>
</feature>
<proteinExistence type="predicted"/>
<name>A0ABX4MZB4_9MICC</name>
<reference evidence="2 3" key="1">
    <citation type="submission" date="2017-11" db="EMBL/GenBank/DDBJ databases">
        <title>Sequencing the genomes of 1000 actinobacteria strains.</title>
        <authorList>
            <person name="Klenk H.-P."/>
        </authorList>
    </citation>
    <scope>NUCLEOTIDE SEQUENCE [LARGE SCALE GENOMIC DNA]</scope>
    <source>
        <strain evidence="2 3">DSM 12798</strain>
    </source>
</reference>
<accession>A0ABX4MZB4</accession>
<dbReference type="InterPro" id="IPR025242">
    <property type="entry name" value="DUF4193"/>
</dbReference>
<dbReference type="RefSeq" id="WP_066139959.1">
    <property type="nucleotide sequence ID" value="NZ_PGEY01000001.1"/>
</dbReference>
<evidence type="ECO:0000313" key="2">
    <source>
        <dbReference type="EMBL" id="PJJ42987.1"/>
    </source>
</evidence>
<comment type="caution">
    <text evidence="2">The sequence shown here is derived from an EMBL/GenBank/DDBJ whole genome shotgun (WGS) entry which is preliminary data.</text>
</comment>